<dbReference type="OrthoDB" id="5351104at2"/>
<evidence type="ECO:0000313" key="4">
    <source>
        <dbReference type="Proteomes" id="UP000023785"/>
    </source>
</evidence>
<feature type="region of interest" description="Disordered" evidence="2">
    <location>
        <begin position="294"/>
        <end position="422"/>
    </location>
</feature>
<dbReference type="AlphaFoldDB" id="V2TGD1"/>
<dbReference type="RefSeq" id="WP_023274127.1">
    <property type="nucleotide sequence ID" value="NZ_KI530739.1"/>
</dbReference>
<evidence type="ECO:0000256" key="2">
    <source>
        <dbReference type="SAM" id="MobiDB-lite"/>
    </source>
</evidence>
<feature type="region of interest" description="Disordered" evidence="2">
    <location>
        <begin position="638"/>
        <end position="658"/>
    </location>
</feature>
<feature type="compositionally biased region" description="Polar residues" evidence="2">
    <location>
        <begin position="341"/>
        <end position="351"/>
    </location>
</feature>
<gene>
    <name evidence="3" type="ORF">P256_02523</name>
</gene>
<sequence>MLIKFLEHGKGAANRASAYVLDHVDHLNRARAGVDVLRGDPITFTSICDSSPHLWKYTSAVIAWAKDDDPSDVQIKEVLDEFEKHAFAGLEPNQYHLFATQHIEDDGSKHIHILVPRLELETGKSLNIAPPGHENYYAPLRDYFNYKYNWSRPDNPLLRATTKAPHHVEKITAQVKKILDQESFELLKKAQFCRMINNYVKVLLDSPFVQNRTDIAQCLRELNGIKSVKEGKNYLTVTLNDEKKHRLKGSYYNDEFEINAYREHLKSTKYAREVADGNEQHANDARKLYERARASRAEYNTNNYKSKHTDRTGRNRIESNIDVDVRNQQSESDENSRSKQRNQIRNEQLTIDTKDTRYNDSHYTQKGHRESESQNQTSKTNDITRSENRYAEGRGSSLLNSDWSSRTIDTEDQTHHRRKNGDKTQGIIAVRKIDLDNLWVRSFFDISTAHEFIFSVSNLCKCETDRDAKKRNSSKYWDFELANRTDAESVKLLTAATDGETQELKDGDNNERNRQIYLESARIIEERKRIAENVQQNIDRANRKTREYQLRTNEIIIESQRYQENTRRRKSTTIGTSYQLREYINQLKKRFYEKFRRRIASVFNKVQAVFARKSHTRHESIHDIRRNQRDNSIVDFSRNDEAKARVSRRDTTRGPVGEQVSRRIQDIDTTTLSKAIAQIEFKNKEKSEQKKYENDNSSKFEW</sequence>
<feature type="compositionally biased region" description="Basic and acidic residues" evidence="2">
    <location>
        <begin position="382"/>
        <end position="392"/>
    </location>
</feature>
<evidence type="ECO:0000313" key="3">
    <source>
        <dbReference type="EMBL" id="ESK36611.1"/>
    </source>
</evidence>
<reference evidence="3 4" key="1">
    <citation type="submission" date="2013-10" db="EMBL/GenBank/DDBJ databases">
        <title>The Genome Sequence of Acinetobacter nectaris CIP 110549.</title>
        <authorList>
            <consortium name="The Broad Institute Genomics Platform"/>
            <consortium name="The Broad Institute Genome Sequencing Center for Infectious Disease"/>
            <person name="Cerqueira G."/>
            <person name="Feldgarden M."/>
            <person name="Courvalin P."/>
            <person name="Grillot-Courvalin C."/>
            <person name="Clermont D."/>
            <person name="Rocha E."/>
            <person name="Yoon E.-J."/>
            <person name="Nemec A."/>
            <person name="Young S.K."/>
            <person name="Zeng Q."/>
            <person name="Gargeya S."/>
            <person name="Fitzgerald M."/>
            <person name="Abouelleil A."/>
            <person name="Alvarado L."/>
            <person name="Berlin A.M."/>
            <person name="Chapman S.B."/>
            <person name="Gainer-Dewar J."/>
            <person name="Goldberg J."/>
            <person name="Gnerre S."/>
            <person name="Griggs A."/>
            <person name="Gujja S."/>
            <person name="Hansen M."/>
            <person name="Howarth C."/>
            <person name="Imamovic A."/>
            <person name="Ireland A."/>
            <person name="Larimer J."/>
            <person name="McCowan C."/>
            <person name="Murphy C."/>
            <person name="Pearson M."/>
            <person name="Poon T.W."/>
            <person name="Priest M."/>
            <person name="Roberts A."/>
            <person name="Saif S."/>
            <person name="Shea T."/>
            <person name="Sykes S."/>
            <person name="Wortman J."/>
            <person name="Nusbaum C."/>
            <person name="Birren B."/>
        </authorList>
    </citation>
    <scope>NUCLEOTIDE SEQUENCE [LARGE SCALE GENOMIC DNA]</scope>
    <source>
        <strain evidence="3 4">CIP 110549</strain>
    </source>
</reference>
<dbReference type="STRING" id="1392540.P256_02523"/>
<protein>
    <submittedName>
        <fullName evidence="3">Uncharacterized protein</fullName>
    </submittedName>
</protein>
<proteinExistence type="predicted"/>
<name>V2TGD1_9GAMM</name>
<keyword evidence="1" id="KW-0175">Coiled coil</keyword>
<organism evidence="3 4">
    <name type="scientific">Acinetobacter nectaris CIP 110549</name>
    <dbReference type="NCBI Taxonomy" id="1392540"/>
    <lineage>
        <taxon>Bacteria</taxon>
        <taxon>Pseudomonadati</taxon>
        <taxon>Pseudomonadota</taxon>
        <taxon>Gammaproteobacteria</taxon>
        <taxon>Moraxellales</taxon>
        <taxon>Moraxellaceae</taxon>
        <taxon>Acinetobacter</taxon>
    </lineage>
</organism>
<dbReference type="HOGENOM" id="CLU_392636_0_0_6"/>
<evidence type="ECO:0000256" key="1">
    <source>
        <dbReference type="SAM" id="Coils"/>
    </source>
</evidence>
<dbReference type="PATRIC" id="fig|1392540.3.peg.2432"/>
<accession>V2TGD1</accession>
<keyword evidence="4" id="KW-1185">Reference proteome</keyword>
<comment type="caution">
    <text evidence="3">The sequence shown here is derived from an EMBL/GenBank/DDBJ whole genome shotgun (WGS) entry which is preliminary data.</text>
</comment>
<dbReference type="eggNOG" id="ENOG5031G5F">
    <property type="taxonomic scope" value="Bacteria"/>
</dbReference>
<feature type="compositionally biased region" description="Polar residues" evidence="2">
    <location>
        <begin position="397"/>
        <end position="407"/>
    </location>
</feature>
<feature type="compositionally biased region" description="Basic and acidic residues" evidence="2">
    <location>
        <begin position="638"/>
        <end position="652"/>
    </location>
</feature>
<feature type="compositionally biased region" description="Basic and acidic residues" evidence="2">
    <location>
        <begin position="307"/>
        <end position="325"/>
    </location>
</feature>
<dbReference type="Proteomes" id="UP000023785">
    <property type="component" value="Unassembled WGS sequence"/>
</dbReference>
<feature type="coiled-coil region" evidence="1">
    <location>
        <begin position="524"/>
        <end position="551"/>
    </location>
</feature>
<feature type="region of interest" description="Disordered" evidence="2">
    <location>
        <begin position="683"/>
        <end position="702"/>
    </location>
</feature>
<dbReference type="EMBL" id="AYER01000013">
    <property type="protein sequence ID" value="ESK36611.1"/>
    <property type="molecule type" value="Genomic_DNA"/>
</dbReference>